<protein>
    <submittedName>
        <fullName evidence="8">TM2 domain-containing membrane protein YozV</fullName>
    </submittedName>
</protein>
<keyword evidence="9" id="KW-1185">Reference proteome</keyword>
<name>A0A239IE37_9ACTN</name>
<feature type="transmembrane region" description="Helical" evidence="6">
    <location>
        <begin position="91"/>
        <end position="123"/>
    </location>
</feature>
<sequence length="149" mass="16146">MTYPPHAGAGQPPHEGRPAPWQPAGAPQAWGTPSFPAGPVPHHHHLPHGYGLPARPAVPVPYKDGTAAWLFWFFLGGFGAHHFYLGRTGWGVAYAVGFVLSWLTTVVLIGFLGLLAFVVLWVVDATRMSRRLQDCNARIHAVNRSLGLA</sequence>
<keyword evidence="4 6" id="KW-0472">Membrane</keyword>
<dbReference type="InterPro" id="IPR007829">
    <property type="entry name" value="TM2"/>
</dbReference>
<feature type="domain" description="TM2" evidence="7">
    <location>
        <begin position="64"/>
        <end position="111"/>
    </location>
</feature>
<proteinExistence type="predicted"/>
<dbReference type="Pfam" id="PF05154">
    <property type="entry name" value="TM2"/>
    <property type="match status" value="1"/>
</dbReference>
<evidence type="ECO:0000256" key="6">
    <source>
        <dbReference type="SAM" id="Phobius"/>
    </source>
</evidence>
<feature type="region of interest" description="Disordered" evidence="5">
    <location>
        <begin position="1"/>
        <end position="26"/>
    </location>
</feature>
<keyword evidence="3 6" id="KW-1133">Transmembrane helix</keyword>
<accession>A0A239IE37</accession>
<dbReference type="RefSeq" id="WP_089307012.1">
    <property type="nucleotide sequence ID" value="NZ_FZOO01000010.1"/>
</dbReference>
<dbReference type="AlphaFoldDB" id="A0A239IE37"/>
<evidence type="ECO:0000256" key="5">
    <source>
        <dbReference type="SAM" id="MobiDB-lite"/>
    </source>
</evidence>
<evidence type="ECO:0000256" key="1">
    <source>
        <dbReference type="ARBA" id="ARBA00004141"/>
    </source>
</evidence>
<evidence type="ECO:0000256" key="2">
    <source>
        <dbReference type="ARBA" id="ARBA00022692"/>
    </source>
</evidence>
<evidence type="ECO:0000256" key="3">
    <source>
        <dbReference type="ARBA" id="ARBA00022989"/>
    </source>
</evidence>
<feature type="transmembrane region" description="Helical" evidence="6">
    <location>
        <begin position="67"/>
        <end position="85"/>
    </location>
</feature>
<comment type="subcellular location">
    <subcellularLocation>
        <location evidence="1">Membrane</location>
        <topology evidence="1">Multi-pass membrane protein</topology>
    </subcellularLocation>
</comment>
<gene>
    <name evidence="8" type="ORF">SAMN06893096_110133</name>
</gene>
<evidence type="ECO:0000313" key="9">
    <source>
        <dbReference type="Proteomes" id="UP000198373"/>
    </source>
</evidence>
<dbReference type="GO" id="GO:0016020">
    <property type="term" value="C:membrane"/>
    <property type="evidence" value="ECO:0007669"/>
    <property type="project" value="UniProtKB-SubCell"/>
</dbReference>
<evidence type="ECO:0000313" key="8">
    <source>
        <dbReference type="EMBL" id="SNS92036.1"/>
    </source>
</evidence>
<dbReference type="EMBL" id="FZOO01000010">
    <property type="protein sequence ID" value="SNS92036.1"/>
    <property type="molecule type" value="Genomic_DNA"/>
</dbReference>
<dbReference type="Proteomes" id="UP000198373">
    <property type="component" value="Unassembled WGS sequence"/>
</dbReference>
<organism evidence="8 9">
    <name type="scientific">Geodermatophilus pulveris</name>
    <dbReference type="NCBI Taxonomy" id="1564159"/>
    <lineage>
        <taxon>Bacteria</taxon>
        <taxon>Bacillati</taxon>
        <taxon>Actinomycetota</taxon>
        <taxon>Actinomycetes</taxon>
        <taxon>Geodermatophilales</taxon>
        <taxon>Geodermatophilaceae</taxon>
        <taxon>Geodermatophilus</taxon>
    </lineage>
</organism>
<keyword evidence="2 6" id="KW-0812">Transmembrane</keyword>
<reference evidence="9" key="1">
    <citation type="submission" date="2017-06" db="EMBL/GenBank/DDBJ databases">
        <authorList>
            <person name="Varghese N."/>
            <person name="Submissions S."/>
        </authorList>
    </citation>
    <scope>NUCLEOTIDE SEQUENCE [LARGE SCALE GENOMIC DNA]</scope>
    <source>
        <strain evidence="9">DSM 46839</strain>
    </source>
</reference>
<evidence type="ECO:0000259" key="7">
    <source>
        <dbReference type="Pfam" id="PF05154"/>
    </source>
</evidence>
<evidence type="ECO:0000256" key="4">
    <source>
        <dbReference type="ARBA" id="ARBA00023136"/>
    </source>
</evidence>